<dbReference type="SUPFAM" id="SSF48065">
    <property type="entry name" value="DBL homology domain (DH-domain)"/>
    <property type="match status" value="1"/>
</dbReference>
<dbReference type="Gene3D" id="1.20.900.10">
    <property type="entry name" value="Dbl homology (DH) domain"/>
    <property type="match status" value="1"/>
</dbReference>
<dbReference type="EMBL" id="JAEUBF010001113">
    <property type="protein sequence ID" value="KAH3672764.1"/>
    <property type="molecule type" value="Genomic_DNA"/>
</dbReference>
<dbReference type="GO" id="GO:0031991">
    <property type="term" value="P:regulation of actomyosin contractile ring contraction"/>
    <property type="evidence" value="ECO:0007669"/>
    <property type="project" value="TreeGrafter"/>
</dbReference>
<dbReference type="InterPro" id="IPR035899">
    <property type="entry name" value="DBL_dom_sf"/>
</dbReference>
<dbReference type="SUPFAM" id="SSF103657">
    <property type="entry name" value="BAR/IMD domain-like"/>
    <property type="match status" value="1"/>
</dbReference>
<dbReference type="InterPro" id="IPR000219">
    <property type="entry name" value="DH_dom"/>
</dbReference>
<sequence>MSSIDETSTDIDAYITELPKIDIQPQVDNFCKSDKTVNPYGTSLWYNTAGDFGNHAIGEIQKRVIIESKRKRKLQNESNFLPPTRFDSLNNGTKRVDSPIKDEVFLIGADNLKLYTDIGNGNSGTISGTEVKSLSHSKISESRFHKSIRELIESEMKYAKDISLISSIYRTILHSRKYKNILSSDQESIIFSNIDIIGDLSNLLIKDLRKAYNISSENVSFLDKMEEVDVGEVLSTYFVRIRKTYESFFNTHKTQITTLNQCNKLGGPKVKKWLDECAYLSRSQSDCWDFEGLLIKPIQRVPKYLLLINTILESIDDHGVPFEVVDHLYNSKTLVERWLDVLNSQQNALLFPSNLITETGPVPEIQKLVYEQHVLSKREYADSINEFKVKYYKLSELKKKIKQSLEPMLTFVRYQKHLSNSWQNFMEHENDEQLEDHYIKSIYSCYHEKLCIQESKTKLIITEIDQKIIKAIDLVLEKCNAIKVQVKKHSNDRDAYISYIRKDDKSYFPRSFSANAVQEYVTIENQIKDELPVMLDKIQKLFHYITLRYDSLIVEWFKILSGDQQIASYSEALKSKSLTLGDNFDIIELYCISKRETKKAIQDLCSVDDSSSKNGLLLDSLVSNELQINSSKVVRRLFGV</sequence>
<dbReference type="OrthoDB" id="10256089at2759"/>
<dbReference type="PROSITE" id="PS50010">
    <property type="entry name" value="DH_2"/>
    <property type="match status" value="1"/>
</dbReference>
<dbReference type="PANTHER" id="PTHR22834:SF20">
    <property type="entry name" value="SH3 DOMAIN-CONTAINING PROTEIN"/>
    <property type="match status" value="1"/>
</dbReference>
<evidence type="ECO:0000313" key="3">
    <source>
        <dbReference type="Proteomes" id="UP000769528"/>
    </source>
</evidence>
<comment type="caution">
    <text evidence="2">The sequence shown here is derived from an EMBL/GenBank/DDBJ whole genome shotgun (WGS) entry which is preliminary data.</text>
</comment>
<dbReference type="PANTHER" id="PTHR22834">
    <property type="entry name" value="NUCLEAR FUSION PROTEIN FUS2"/>
    <property type="match status" value="1"/>
</dbReference>
<dbReference type="InterPro" id="IPR051492">
    <property type="entry name" value="Dynamin-Rho_GEF"/>
</dbReference>
<feature type="domain" description="DH" evidence="1">
    <location>
        <begin position="143"/>
        <end position="345"/>
    </location>
</feature>
<reference evidence="2" key="1">
    <citation type="journal article" date="2021" name="Open Biol.">
        <title>Shared evolutionary footprints suggest mitochondrial oxidative damage underlies multiple complex I losses in fungi.</title>
        <authorList>
            <person name="Schikora-Tamarit M.A."/>
            <person name="Marcet-Houben M."/>
            <person name="Nosek J."/>
            <person name="Gabaldon T."/>
        </authorList>
    </citation>
    <scope>NUCLEOTIDE SEQUENCE</scope>
    <source>
        <strain evidence="2">CBS6341</strain>
    </source>
</reference>
<dbReference type="Pfam" id="PF00621">
    <property type="entry name" value="RhoGEF"/>
    <property type="match status" value="1"/>
</dbReference>
<accession>A0A9P8PK41</accession>
<name>A0A9P8PK41_9ASCO</name>
<dbReference type="InterPro" id="IPR027267">
    <property type="entry name" value="AH/BAR_dom_sf"/>
</dbReference>
<dbReference type="GO" id="GO:0005737">
    <property type="term" value="C:cytoplasm"/>
    <property type="evidence" value="ECO:0007669"/>
    <property type="project" value="TreeGrafter"/>
</dbReference>
<gene>
    <name evidence="2" type="ORF">WICMUC_004170</name>
</gene>
<dbReference type="SMART" id="SM00325">
    <property type="entry name" value="RhoGEF"/>
    <property type="match status" value="1"/>
</dbReference>
<reference evidence="2" key="2">
    <citation type="submission" date="2021-01" db="EMBL/GenBank/DDBJ databases">
        <authorList>
            <person name="Schikora-Tamarit M.A."/>
        </authorList>
    </citation>
    <scope>NUCLEOTIDE SEQUENCE</scope>
    <source>
        <strain evidence="2">CBS6341</strain>
    </source>
</reference>
<organism evidence="2 3">
    <name type="scientific">Wickerhamomyces mucosus</name>
    <dbReference type="NCBI Taxonomy" id="1378264"/>
    <lineage>
        <taxon>Eukaryota</taxon>
        <taxon>Fungi</taxon>
        <taxon>Dikarya</taxon>
        <taxon>Ascomycota</taxon>
        <taxon>Saccharomycotina</taxon>
        <taxon>Saccharomycetes</taxon>
        <taxon>Phaffomycetales</taxon>
        <taxon>Wickerhamomycetaceae</taxon>
        <taxon>Wickerhamomyces</taxon>
    </lineage>
</organism>
<protein>
    <recommendedName>
        <fullName evidence="1">DH domain-containing protein</fullName>
    </recommendedName>
</protein>
<dbReference type="Gene3D" id="1.20.1270.60">
    <property type="entry name" value="Arfaptin homology (AH) domain/BAR domain"/>
    <property type="match status" value="1"/>
</dbReference>
<evidence type="ECO:0000259" key="1">
    <source>
        <dbReference type="PROSITE" id="PS50010"/>
    </source>
</evidence>
<dbReference type="GO" id="GO:0005085">
    <property type="term" value="F:guanyl-nucleotide exchange factor activity"/>
    <property type="evidence" value="ECO:0007669"/>
    <property type="project" value="InterPro"/>
</dbReference>
<dbReference type="Proteomes" id="UP000769528">
    <property type="component" value="Unassembled WGS sequence"/>
</dbReference>
<evidence type="ECO:0000313" key="2">
    <source>
        <dbReference type="EMBL" id="KAH3672764.1"/>
    </source>
</evidence>
<proteinExistence type="predicted"/>
<keyword evidence="3" id="KW-1185">Reference proteome</keyword>
<dbReference type="AlphaFoldDB" id="A0A9P8PK41"/>
<dbReference type="GO" id="GO:0032955">
    <property type="term" value="P:regulation of division septum assembly"/>
    <property type="evidence" value="ECO:0007669"/>
    <property type="project" value="TreeGrafter"/>
</dbReference>